<sequence length="769" mass="85031">MKKVNIPLHGPSLNIVRRCGPALTGVLQSKFGCEATIEGVDFESDVSFGQLRRPPVDPVKKYSFLLRGGVELSVWKADLTNFKVDAVVNAANEFLKHGGGLAYALSIAGGSRIQKESDDYINKYGHLGTGEAIALDAGRLPCKKIIHAVGPCLIKSPSRADVSGAKWKLEMAIKNILHQVEIHRLQSVAIPAISSGLFNFPLPECAETIVAAVKSYYESSQSHLPQEIRLANHDDITVSEMERACLQLLGPSSSSSSSKGATRSQTPDVQIGKVHLTLKKGKIEEQLTDVIVNTTSPERDLKSGEISRALLERAGYDMQKEIYNVSSTGRLLITNSHKLKCKKVFHTVCLGKWTSQQNATPKQVLFDSVTDCLQNAAKERYKSIAFPAIGTGNLGFDKKEVAAIMTKAVVNFAYNSQTDIDVMFIIYPTDDQTYKAFEDQMVTLQQRPPRPQETGAMMSSPPEYGHRNDSHSSRAPTPQITLGGPSEEPMREAERWLSGLFYKSYSLVNISNNFIQHFGEREHLQLSRLMGKGVVIEEFFEGGHARISVMGKSSEDAVVAGFQVEAMLCNVQEEFVRDEEDAMCEALGEKRVDFERKKVDYSSNEFSNRLSAFKKEGLSIVKVDKVVNPSLKNISDQKATQLGCSTQKMFQLIPAQFCEMVCKIGFHAEYAPPGEAAYGEGIYFAGTVKKAMEVWKEQKEHPKEEYLYFVEAEVLTGKSTRGIPGLILPPPVREDPLLLHDSVSGESDVSVIFSGYQALPTYIITCKRY</sequence>
<keyword evidence="8" id="KW-1185">Reference proteome</keyword>
<dbReference type="Gene3D" id="3.90.228.10">
    <property type="match status" value="1"/>
</dbReference>
<keyword evidence="4" id="KW-0520">NAD</keyword>
<dbReference type="CTD" id="83666"/>
<feature type="domain" description="Macro" evidence="7">
    <location>
        <begin position="59"/>
        <end position="249"/>
    </location>
</feature>
<dbReference type="PANTHER" id="PTHR14453">
    <property type="entry name" value="PARP/ZINC FINGER CCCH TYPE DOMAIN CONTAINING PROTEIN"/>
    <property type="match status" value="1"/>
</dbReference>
<dbReference type="SUPFAM" id="SSF52949">
    <property type="entry name" value="Macro domain-like"/>
    <property type="match status" value="2"/>
</dbReference>
<evidence type="ECO:0000313" key="9">
    <source>
        <dbReference type="RefSeq" id="XP_010793599.1"/>
    </source>
</evidence>
<keyword evidence="5" id="KW-0539">Nucleus</keyword>
<feature type="region of interest" description="Disordered" evidence="6">
    <location>
        <begin position="446"/>
        <end position="488"/>
    </location>
</feature>
<dbReference type="SMART" id="SM00506">
    <property type="entry name" value="A1pp"/>
    <property type="match status" value="2"/>
</dbReference>
<dbReference type="GO" id="GO:0003950">
    <property type="term" value="F:NAD+ poly-ADP-ribosyltransferase activity"/>
    <property type="evidence" value="ECO:0007669"/>
    <property type="project" value="TreeGrafter"/>
</dbReference>
<gene>
    <name evidence="9" type="primary">parp9</name>
</gene>
<dbReference type="PANTHER" id="PTHR14453:SF70">
    <property type="entry name" value="PROTEIN MONO-ADP-RIBOSYLTRANSFERASE PARP9"/>
    <property type="match status" value="1"/>
</dbReference>
<name>A0A6I9PRH6_9TELE</name>
<dbReference type="GO" id="GO:0060335">
    <property type="term" value="P:positive regulation of type II interferon-mediated signaling pathway"/>
    <property type="evidence" value="ECO:0007669"/>
    <property type="project" value="TreeGrafter"/>
</dbReference>
<dbReference type="GO" id="GO:0044389">
    <property type="term" value="F:ubiquitin-like protein ligase binding"/>
    <property type="evidence" value="ECO:0007669"/>
    <property type="project" value="TreeGrafter"/>
</dbReference>
<dbReference type="InterPro" id="IPR043472">
    <property type="entry name" value="Macro_dom-like"/>
</dbReference>
<organism evidence="8 9">
    <name type="scientific">Notothenia coriiceps</name>
    <name type="common">black rockcod</name>
    <dbReference type="NCBI Taxonomy" id="8208"/>
    <lineage>
        <taxon>Eukaryota</taxon>
        <taxon>Metazoa</taxon>
        <taxon>Chordata</taxon>
        <taxon>Craniata</taxon>
        <taxon>Vertebrata</taxon>
        <taxon>Euteleostomi</taxon>
        <taxon>Actinopterygii</taxon>
        <taxon>Neopterygii</taxon>
        <taxon>Teleostei</taxon>
        <taxon>Neoteleostei</taxon>
        <taxon>Acanthomorphata</taxon>
        <taxon>Eupercaria</taxon>
        <taxon>Perciformes</taxon>
        <taxon>Notothenioidei</taxon>
        <taxon>Nototheniidae</taxon>
        <taxon>Notothenia</taxon>
    </lineage>
</organism>
<dbReference type="SUPFAM" id="SSF56399">
    <property type="entry name" value="ADP-ribosylation"/>
    <property type="match status" value="1"/>
</dbReference>
<protein>
    <submittedName>
        <fullName evidence="9">Poly [ADP-ribose] polymerase 9</fullName>
    </submittedName>
</protein>
<reference evidence="9" key="1">
    <citation type="submission" date="2025-08" db="UniProtKB">
        <authorList>
            <consortium name="RefSeq"/>
        </authorList>
    </citation>
    <scope>IDENTIFICATION</scope>
    <source>
        <tissue evidence="9">Muscle</tissue>
    </source>
</reference>
<keyword evidence="3" id="KW-0808">Transferase</keyword>
<dbReference type="GeneID" id="104966148"/>
<evidence type="ECO:0000256" key="2">
    <source>
        <dbReference type="ARBA" id="ARBA00022676"/>
    </source>
</evidence>
<keyword evidence="2" id="KW-0328">Glycosyltransferase</keyword>
<evidence type="ECO:0000313" key="8">
    <source>
        <dbReference type="Proteomes" id="UP000504611"/>
    </source>
</evidence>
<dbReference type="Gene3D" id="3.40.220.10">
    <property type="entry name" value="Leucine Aminopeptidase, subunit E, domain 1"/>
    <property type="match status" value="2"/>
</dbReference>
<evidence type="ECO:0000256" key="3">
    <source>
        <dbReference type="ARBA" id="ARBA00022679"/>
    </source>
</evidence>
<evidence type="ECO:0000259" key="7">
    <source>
        <dbReference type="PROSITE" id="PS51154"/>
    </source>
</evidence>
<dbReference type="GO" id="GO:0005634">
    <property type="term" value="C:nucleus"/>
    <property type="evidence" value="ECO:0007669"/>
    <property type="project" value="UniProtKB-SubCell"/>
</dbReference>
<dbReference type="GO" id="GO:0005737">
    <property type="term" value="C:cytoplasm"/>
    <property type="evidence" value="ECO:0007669"/>
    <property type="project" value="TreeGrafter"/>
</dbReference>
<dbReference type="PROSITE" id="PS51154">
    <property type="entry name" value="MACRO"/>
    <property type="match status" value="2"/>
</dbReference>
<dbReference type="KEGG" id="ncc:104966148"/>
<evidence type="ECO:0000256" key="5">
    <source>
        <dbReference type="ARBA" id="ARBA00023242"/>
    </source>
</evidence>
<dbReference type="GO" id="GO:0070212">
    <property type="term" value="P:protein poly-ADP-ribosylation"/>
    <property type="evidence" value="ECO:0007669"/>
    <property type="project" value="TreeGrafter"/>
</dbReference>
<dbReference type="AlphaFoldDB" id="A0A6I9PRH6"/>
<dbReference type="Pfam" id="PF01661">
    <property type="entry name" value="Macro"/>
    <property type="match status" value="2"/>
</dbReference>
<dbReference type="RefSeq" id="XP_010793599.1">
    <property type="nucleotide sequence ID" value="XM_010795297.1"/>
</dbReference>
<evidence type="ECO:0000256" key="6">
    <source>
        <dbReference type="SAM" id="MobiDB-lite"/>
    </source>
</evidence>
<dbReference type="Proteomes" id="UP000504611">
    <property type="component" value="Unplaced"/>
</dbReference>
<proteinExistence type="predicted"/>
<dbReference type="GO" id="GO:0010629">
    <property type="term" value="P:negative regulation of gene expression"/>
    <property type="evidence" value="ECO:0007669"/>
    <property type="project" value="TreeGrafter"/>
</dbReference>
<evidence type="ECO:0000256" key="4">
    <source>
        <dbReference type="ARBA" id="ARBA00023027"/>
    </source>
</evidence>
<evidence type="ECO:0000256" key="1">
    <source>
        <dbReference type="ARBA" id="ARBA00004123"/>
    </source>
</evidence>
<dbReference type="OrthoDB" id="6133115at2759"/>
<dbReference type="GO" id="GO:0003714">
    <property type="term" value="F:transcription corepressor activity"/>
    <property type="evidence" value="ECO:0007669"/>
    <property type="project" value="TreeGrafter"/>
</dbReference>
<dbReference type="GO" id="GO:1990404">
    <property type="term" value="F:NAD+-protein mono-ADP-ribosyltransferase activity"/>
    <property type="evidence" value="ECO:0007669"/>
    <property type="project" value="TreeGrafter"/>
</dbReference>
<dbReference type="InterPro" id="IPR052056">
    <property type="entry name" value="Mono-ARTD/PARP"/>
</dbReference>
<feature type="domain" description="Macro" evidence="7">
    <location>
        <begin position="263"/>
        <end position="445"/>
    </location>
</feature>
<comment type="subcellular location">
    <subcellularLocation>
        <location evidence="1">Nucleus</location>
    </subcellularLocation>
</comment>
<accession>A0A6I9PRH6</accession>
<dbReference type="InterPro" id="IPR002589">
    <property type="entry name" value="Macro_dom"/>
</dbReference>
<dbReference type="CDD" id="cd02907">
    <property type="entry name" value="Macro_Af1521_BAL-like"/>
    <property type="match status" value="1"/>
</dbReference>